<dbReference type="GO" id="GO:0003724">
    <property type="term" value="F:RNA helicase activity"/>
    <property type="evidence" value="ECO:0007669"/>
    <property type="project" value="UniProtKB-EC"/>
</dbReference>
<feature type="domain" description="Helicase C-terminal" evidence="8">
    <location>
        <begin position="475"/>
        <end position="694"/>
    </location>
</feature>
<comment type="function">
    <text evidence="5">RNA helicase.</text>
</comment>
<dbReference type="GO" id="GO:0016787">
    <property type="term" value="F:hydrolase activity"/>
    <property type="evidence" value="ECO:0007669"/>
    <property type="project" value="UniProtKB-KW"/>
</dbReference>
<dbReference type="GO" id="GO:0003723">
    <property type="term" value="F:RNA binding"/>
    <property type="evidence" value="ECO:0007669"/>
    <property type="project" value="UniProtKB-UniRule"/>
</dbReference>
<keyword evidence="5 9" id="KW-0347">Helicase</keyword>
<evidence type="ECO:0000313" key="9">
    <source>
        <dbReference type="EMBL" id="KIR43169.1"/>
    </source>
</evidence>
<keyword evidence="2 5" id="KW-0378">Hydrolase</keyword>
<dbReference type="InterPro" id="IPR011545">
    <property type="entry name" value="DEAD/DEAH_box_helicase_dom"/>
</dbReference>
<dbReference type="AlphaFoldDB" id="A0A0D0V9R6"/>
<feature type="domain" description="Helicase ATP-binding" evidence="7">
    <location>
        <begin position="226"/>
        <end position="434"/>
    </location>
</feature>
<keyword evidence="1 5" id="KW-0547">Nucleotide-binding</keyword>
<dbReference type="EC" id="3.6.4.13" evidence="5"/>
<keyword evidence="3 5" id="KW-0067">ATP-binding</keyword>
<keyword evidence="10" id="KW-1185">Reference proteome</keyword>
<dbReference type="EMBL" id="KN847896">
    <property type="protein sequence ID" value="KIR43169.1"/>
    <property type="molecule type" value="Genomic_DNA"/>
</dbReference>
<dbReference type="InterPro" id="IPR001650">
    <property type="entry name" value="Helicase_C-like"/>
</dbReference>
<dbReference type="PROSITE" id="PS51192">
    <property type="entry name" value="HELICASE_ATP_BIND_1"/>
    <property type="match status" value="1"/>
</dbReference>
<evidence type="ECO:0000256" key="6">
    <source>
        <dbReference type="SAM" id="MobiDB-lite"/>
    </source>
</evidence>
<evidence type="ECO:0000259" key="8">
    <source>
        <dbReference type="PROSITE" id="PS51194"/>
    </source>
</evidence>
<dbReference type="SUPFAM" id="SSF52540">
    <property type="entry name" value="P-loop containing nucleoside triphosphate hydrolases"/>
    <property type="match status" value="1"/>
</dbReference>
<evidence type="ECO:0000256" key="2">
    <source>
        <dbReference type="ARBA" id="ARBA00022801"/>
    </source>
</evidence>
<keyword evidence="4 5" id="KW-0694">RNA-binding</keyword>
<dbReference type="InterPro" id="IPR014001">
    <property type="entry name" value="Helicase_ATP-bd"/>
</dbReference>
<dbReference type="GO" id="GO:0005524">
    <property type="term" value="F:ATP binding"/>
    <property type="evidence" value="ECO:0007669"/>
    <property type="project" value="UniProtKB-UniRule"/>
</dbReference>
<comment type="similarity">
    <text evidence="5">Belongs to the DEAD box helicase family.</text>
</comment>
<dbReference type="Pfam" id="PF00270">
    <property type="entry name" value="DEAD"/>
    <property type="match status" value="1"/>
</dbReference>
<evidence type="ECO:0000259" key="7">
    <source>
        <dbReference type="PROSITE" id="PS51192"/>
    </source>
</evidence>
<name>A0A0D0V9R6_9TREE</name>
<feature type="region of interest" description="Disordered" evidence="6">
    <location>
        <begin position="544"/>
        <end position="563"/>
    </location>
</feature>
<comment type="catalytic activity">
    <reaction evidence="5">
        <text>ATP + H2O = ADP + phosphate + H(+)</text>
        <dbReference type="Rhea" id="RHEA:13065"/>
        <dbReference type="ChEBI" id="CHEBI:15377"/>
        <dbReference type="ChEBI" id="CHEBI:15378"/>
        <dbReference type="ChEBI" id="CHEBI:30616"/>
        <dbReference type="ChEBI" id="CHEBI:43474"/>
        <dbReference type="ChEBI" id="CHEBI:456216"/>
        <dbReference type="EC" id="3.6.4.13"/>
    </reaction>
</comment>
<evidence type="ECO:0000256" key="1">
    <source>
        <dbReference type="ARBA" id="ARBA00022741"/>
    </source>
</evidence>
<proteinExistence type="inferred from homology"/>
<dbReference type="Proteomes" id="UP000053392">
    <property type="component" value="Unassembled WGS sequence"/>
</dbReference>
<evidence type="ECO:0000256" key="3">
    <source>
        <dbReference type="ARBA" id="ARBA00022840"/>
    </source>
</evidence>
<dbReference type="PANTHER" id="PTHR24031">
    <property type="entry name" value="RNA HELICASE"/>
    <property type="match status" value="1"/>
</dbReference>
<protein>
    <recommendedName>
        <fullName evidence="5">ATP-dependent RNA helicase</fullName>
        <ecNumber evidence="5">3.6.4.13</ecNumber>
    </recommendedName>
</protein>
<dbReference type="SMART" id="SM00487">
    <property type="entry name" value="DEXDc"/>
    <property type="match status" value="1"/>
</dbReference>
<organism evidence="9 10">
    <name type="scientific">Cryptococcus deuterogattii Ram5</name>
    <dbReference type="NCBI Taxonomy" id="1296110"/>
    <lineage>
        <taxon>Eukaryota</taxon>
        <taxon>Fungi</taxon>
        <taxon>Dikarya</taxon>
        <taxon>Basidiomycota</taxon>
        <taxon>Agaricomycotina</taxon>
        <taxon>Tremellomycetes</taxon>
        <taxon>Tremellales</taxon>
        <taxon>Cryptococcaceae</taxon>
        <taxon>Cryptococcus</taxon>
        <taxon>Cryptococcus gattii species complex</taxon>
    </lineage>
</organism>
<accession>A0A0D0V9R6</accession>
<feature type="compositionally biased region" description="Basic and acidic residues" evidence="6">
    <location>
        <begin position="53"/>
        <end position="69"/>
    </location>
</feature>
<dbReference type="InterPro" id="IPR027417">
    <property type="entry name" value="P-loop_NTPase"/>
</dbReference>
<evidence type="ECO:0000256" key="5">
    <source>
        <dbReference type="RuleBase" id="RU365068"/>
    </source>
</evidence>
<feature type="region of interest" description="Disordered" evidence="6">
    <location>
        <begin position="645"/>
        <end position="669"/>
    </location>
</feature>
<sequence>MLTGQALSRLSAIPPVALQYTLRPLHSSSVLAAGGKRPKQDPSSSRYPRRQHQNSESRHGSRDRFEQPRASRFGLTSPRTNSFQSEPPRARPARSDSPSGSSTTIIPKGQHVPTSSRRLLPFAPPAAITRPSHLFKVEPATMPPNLTPKSFNRDDGVKEEYINGLPVYPTPPTTLANEEQARPRTFDDFGLEEGLVKSLKGLYGEDGKTTPIETLSFQHFTQPDIVTAPIGSQRVLLGAETGSGKTISYLIPLFHHLKRTDPGPSVTSSFSPNSEDTLHPRSLILSPTHELTRQSTQFAKLLTHSTKLSVHGMSSTVSGGVGEKRGSVDVLLGTVGSLRRMFGMTKSKEDEEKEDYIKGKRIWQDEQEKGMVEGDKVEWVVIDEADVLLGQEFYQDTISVLSRVKRANLILCTATLPPFLINLLTTNPFFSKQGPFTHLLSPGLHKLPPKLLTRFIRPSTTGNKHGDVAHQVRLTLAEDAKAAKAEGREGEEPSKIVIFCNSDKKVEQVAGILGTKKIDCLAWTGAGDERLRGRNGSLNDFLQRPHLPGHEPAAPLPSLEPKETKPLFRNKIGTTPNVSELTRRRVLVTTSLLSRGLDFHPSVSSVFLVQPPRDVLDFVHRAGRAGRAGRPGRVVVFGLDEGGTLGEGAKSNKSGKGQGQGSLKKDGKTALGDRLKDVLGKREVVGAMGKRVRT</sequence>
<dbReference type="OrthoDB" id="10256233at2759"/>
<reference evidence="9 10" key="1">
    <citation type="submission" date="2015-01" db="EMBL/GenBank/DDBJ databases">
        <title>The Genome Sequence of Cryptococcus gattii Ram5.</title>
        <authorList>
            <consortium name="The Broad Institute Genomics Platform"/>
            <person name="Cuomo C."/>
            <person name="Litvintseva A."/>
            <person name="Chen Y."/>
            <person name="Heitman J."/>
            <person name="Sun S."/>
            <person name="Springer D."/>
            <person name="Dromer F."/>
            <person name="Young S."/>
            <person name="Zeng Q."/>
            <person name="Gargeya S."/>
            <person name="Abouelleil A."/>
            <person name="Alvarado L."/>
            <person name="Chapman S.B."/>
            <person name="Gainer-Dewar J."/>
            <person name="Goldberg J."/>
            <person name="Griggs A."/>
            <person name="Gujja S."/>
            <person name="Hansen M."/>
            <person name="Howarth C."/>
            <person name="Imamovic A."/>
            <person name="Larimer J."/>
            <person name="Murphy C."/>
            <person name="Naylor J."/>
            <person name="Pearson M."/>
            <person name="Priest M."/>
            <person name="Roberts A."/>
            <person name="Saif S."/>
            <person name="Shea T."/>
            <person name="Sykes S."/>
            <person name="Wortman J."/>
            <person name="Nusbaum C."/>
            <person name="Birren B."/>
        </authorList>
    </citation>
    <scope>NUCLEOTIDE SEQUENCE [LARGE SCALE GENOMIC DNA]</scope>
    <source>
        <strain evidence="9 10">Ram5</strain>
    </source>
</reference>
<gene>
    <name evidence="9" type="ORF">I313_00010</name>
</gene>
<evidence type="ECO:0000256" key="4">
    <source>
        <dbReference type="ARBA" id="ARBA00022884"/>
    </source>
</evidence>
<dbReference type="PROSITE" id="PS51194">
    <property type="entry name" value="HELICASE_CTER"/>
    <property type="match status" value="1"/>
</dbReference>
<evidence type="ECO:0000313" key="10">
    <source>
        <dbReference type="Proteomes" id="UP000053392"/>
    </source>
</evidence>
<dbReference type="HOGENOM" id="CLU_003041_18_1_1"/>
<comment type="domain">
    <text evidence="5">The Q motif is unique to and characteristic of the DEAD box family of RNA helicases and controls ATP binding and hydrolysis.</text>
</comment>
<dbReference type="Pfam" id="PF00271">
    <property type="entry name" value="Helicase_C"/>
    <property type="match status" value="1"/>
</dbReference>
<dbReference type="Gene3D" id="3.40.50.300">
    <property type="entry name" value="P-loop containing nucleotide triphosphate hydrolases"/>
    <property type="match status" value="2"/>
</dbReference>
<feature type="compositionally biased region" description="Low complexity" evidence="6">
    <location>
        <begin position="95"/>
        <end position="107"/>
    </location>
</feature>
<dbReference type="SMART" id="SM00490">
    <property type="entry name" value="HELICc"/>
    <property type="match status" value="1"/>
</dbReference>
<feature type="region of interest" description="Disordered" evidence="6">
    <location>
        <begin position="28"/>
        <end position="117"/>
    </location>
</feature>